<dbReference type="GO" id="GO:0046872">
    <property type="term" value="F:metal ion binding"/>
    <property type="evidence" value="ECO:0007669"/>
    <property type="project" value="UniProtKB-KW"/>
</dbReference>
<evidence type="ECO:0000313" key="7">
    <source>
        <dbReference type="Proteomes" id="UP000509458"/>
    </source>
</evidence>
<evidence type="ECO:0000256" key="3">
    <source>
        <dbReference type="ARBA" id="ARBA00023004"/>
    </source>
</evidence>
<accession>A0A6T9Y1F1</accession>
<dbReference type="InterPro" id="IPR004843">
    <property type="entry name" value="Calcineurin-like_PHP"/>
</dbReference>
<dbReference type="PANTHER" id="PTHR42988:SF2">
    <property type="entry name" value="CYCLIC NUCLEOTIDE PHOSPHODIESTERASE CBUA0032-RELATED"/>
    <property type="match status" value="1"/>
</dbReference>
<dbReference type="Pfam" id="PF00149">
    <property type="entry name" value="Metallophos"/>
    <property type="match status" value="1"/>
</dbReference>
<dbReference type="InterPro" id="IPR029052">
    <property type="entry name" value="Metallo-depent_PP-like"/>
</dbReference>
<keyword evidence="1" id="KW-0479">Metal-binding</keyword>
<organism evidence="6 7">
    <name type="scientific">Alteromonas macleodii</name>
    <name type="common">Pseudoalteromonas macleodii</name>
    <dbReference type="NCBI Taxonomy" id="28108"/>
    <lineage>
        <taxon>Bacteria</taxon>
        <taxon>Pseudomonadati</taxon>
        <taxon>Pseudomonadota</taxon>
        <taxon>Gammaproteobacteria</taxon>
        <taxon>Alteromonadales</taxon>
        <taxon>Alteromonadaceae</taxon>
        <taxon>Alteromonas/Salinimonas group</taxon>
        <taxon>Alteromonas</taxon>
    </lineage>
</organism>
<keyword evidence="3" id="KW-0408">Iron</keyword>
<dbReference type="Gene3D" id="3.60.21.10">
    <property type="match status" value="1"/>
</dbReference>
<evidence type="ECO:0000256" key="4">
    <source>
        <dbReference type="ARBA" id="ARBA00025742"/>
    </source>
</evidence>
<proteinExistence type="inferred from homology"/>
<protein>
    <submittedName>
        <fullName evidence="6">3,5-cyclic-nucleotide phosphodiesterase</fullName>
    </submittedName>
</protein>
<feature type="domain" description="Calcineurin-like phosphoesterase" evidence="5">
    <location>
        <begin position="4"/>
        <end position="218"/>
    </location>
</feature>
<comment type="similarity">
    <text evidence="4">Belongs to the cyclic nucleotide phosphodiesterase class-III family.</text>
</comment>
<reference evidence="6 7" key="1">
    <citation type="submission" date="2020-06" db="EMBL/GenBank/DDBJ databases">
        <authorList>
            <person name="Duchaud E."/>
        </authorList>
    </citation>
    <scope>NUCLEOTIDE SEQUENCE [LARGE SCALE GENOMIC DNA]</scope>
    <source>
        <strain evidence="6">Alteromonas fortis</strain>
    </source>
</reference>
<gene>
    <name evidence="6" type="ORF">ALFOR1_20091</name>
</gene>
<dbReference type="RefSeq" id="WP_179982324.1">
    <property type="nucleotide sequence ID" value="NZ_LR812090.1"/>
</dbReference>
<evidence type="ECO:0000256" key="1">
    <source>
        <dbReference type="ARBA" id="ARBA00022723"/>
    </source>
</evidence>
<dbReference type="InterPro" id="IPR050884">
    <property type="entry name" value="CNP_phosphodiesterase-III"/>
</dbReference>
<dbReference type="SUPFAM" id="SSF56300">
    <property type="entry name" value="Metallo-dependent phosphatases"/>
    <property type="match status" value="1"/>
</dbReference>
<evidence type="ECO:0000313" key="6">
    <source>
        <dbReference type="EMBL" id="CAB9492658.1"/>
    </source>
</evidence>
<dbReference type="AlphaFoldDB" id="A0A6T9Y1F1"/>
<sequence>MISLIQISDCHLFKDKDKTGHAGIAPYHSLIRVLSAVRQVLADIADSKKQSANKETIGQEPKVIVLVTGDISGDNSPESYQHFTALMEQYIEPENIDWFVLAGNHDNNPHFESYLGSRHLQSTNPISSSNWQIHGMDTRASGNMHTAAGEVRGSDLIALKQSLDASSNVNHLVALHHHVLPSKSWMDKHFLANAQHFELLINEYPQIKALIHGHIHSPLRQEIGTNSTPSYGSPSTCWQWQMRAEFGVSEAAPGYQVINLMDDGTVDVRVTEV</sequence>
<evidence type="ECO:0000259" key="5">
    <source>
        <dbReference type="Pfam" id="PF00149"/>
    </source>
</evidence>
<dbReference type="Proteomes" id="UP000509458">
    <property type="component" value="Chromosome"/>
</dbReference>
<evidence type="ECO:0000256" key="2">
    <source>
        <dbReference type="ARBA" id="ARBA00022801"/>
    </source>
</evidence>
<keyword evidence="2" id="KW-0378">Hydrolase</keyword>
<dbReference type="GO" id="GO:0016787">
    <property type="term" value="F:hydrolase activity"/>
    <property type="evidence" value="ECO:0007669"/>
    <property type="project" value="UniProtKB-KW"/>
</dbReference>
<dbReference type="EMBL" id="LR812090">
    <property type="protein sequence ID" value="CAB9492658.1"/>
    <property type="molecule type" value="Genomic_DNA"/>
</dbReference>
<name>A0A6T9Y1F1_ALTMA</name>
<dbReference type="PANTHER" id="PTHR42988">
    <property type="entry name" value="PHOSPHOHYDROLASE"/>
    <property type="match status" value="1"/>
</dbReference>